<dbReference type="EMBL" id="DQYG01000111">
    <property type="protein sequence ID" value="HDD31493.1"/>
    <property type="molecule type" value="Genomic_DNA"/>
</dbReference>
<gene>
    <name evidence="3" type="ORF">ENF72_02565</name>
</gene>
<name>A0A7C0TZ03_THELI</name>
<protein>
    <recommendedName>
        <fullName evidence="2">Transglutaminase-like domain-containing protein</fullName>
    </recommendedName>
</protein>
<comment type="similarity">
    <text evidence="1">Belongs to the UPF0252 family.</text>
</comment>
<feature type="domain" description="Transglutaminase-like" evidence="2">
    <location>
        <begin position="64"/>
        <end position="210"/>
    </location>
</feature>
<sequence>MVSYIMHLKIIAIILVILSVASGCISHPRVLPPPTETCGESDYYFLDSAIECTITAEEIKALLPIANRLKGENIKEDAWGILEWEEKRIEYDFEKASLSPTRITTYPMEKVEISGGSKIQRPSETINLGKGICTDYTVLTLALLFAMNYSEAYTLEINFENDKMSHAAALVKINGRFFVLDQKPPVMDLGSYYLHWKKVEGKAISNATLYRVLWSNGTKVEKIGTLYPSDFLKEDYAFTNFDANRLALGVMEMIESEFPSLKKDGKLKNNRLIGYSSGKRWVMTFPNFAMYYNPEFHEQFVSYIYSRLKSAPEVLADLNDYEHFWVNVEAKEDDLKIELVLARR</sequence>
<organism evidence="3">
    <name type="scientific">Thermococcus litoralis</name>
    <dbReference type="NCBI Taxonomy" id="2265"/>
    <lineage>
        <taxon>Archaea</taxon>
        <taxon>Methanobacteriati</taxon>
        <taxon>Methanobacteriota</taxon>
        <taxon>Thermococci</taxon>
        <taxon>Thermococcales</taxon>
        <taxon>Thermococcaceae</taxon>
        <taxon>Thermococcus</taxon>
    </lineage>
</organism>
<evidence type="ECO:0000256" key="1">
    <source>
        <dbReference type="ARBA" id="ARBA00007458"/>
    </source>
</evidence>
<dbReference type="AlphaFoldDB" id="A0A7C0TZ03"/>
<proteinExistence type="inferred from homology"/>
<evidence type="ECO:0000313" key="3">
    <source>
        <dbReference type="EMBL" id="HDD31493.1"/>
    </source>
</evidence>
<accession>A0A7C0TZ03</accession>
<dbReference type="InterPro" id="IPR007562">
    <property type="entry name" value="Transglutaminase-like_domain"/>
</dbReference>
<reference evidence="3" key="1">
    <citation type="journal article" date="2020" name="mSystems">
        <title>Genome- and Community-Level Interaction Insights into Carbon Utilization and Element Cycling Functions of Hydrothermarchaeota in Hydrothermal Sediment.</title>
        <authorList>
            <person name="Zhou Z."/>
            <person name="Liu Y."/>
            <person name="Xu W."/>
            <person name="Pan J."/>
            <person name="Luo Z.H."/>
            <person name="Li M."/>
        </authorList>
    </citation>
    <scope>NUCLEOTIDE SEQUENCE [LARGE SCALE GENOMIC DNA]</scope>
    <source>
        <strain evidence="3">HyVt-151</strain>
    </source>
</reference>
<dbReference type="Pfam" id="PF04473">
    <property type="entry name" value="DUF553"/>
    <property type="match status" value="1"/>
</dbReference>
<comment type="caution">
    <text evidence="3">The sequence shown here is derived from an EMBL/GenBank/DDBJ whole genome shotgun (WGS) entry which is preliminary data.</text>
</comment>
<evidence type="ECO:0000259" key="2">
    <source>
        <dbReference type="Pfam" id="PF04473"/>
    </source>
</evidence>
<dbReference type="Proteomes" id="UP000886210">
    <property type="component" value="Unassembled WGS sequence"/>
</dbReference>